<reference evidence="2" key="1">
    <citation type="submission" date="2020-11" db="EMBL/GenBank/DDBJ databases">
        <authorList>
            <person name="Tran Van P."/>
        </authorList>
    </citation>
    <scope>NUCLEOTIDE SEQUENCE</scope>
</reference>
<feature type="region of interest" description="Disordered" evidence="1">
    <location>
        <begin position="46"/>
        <end position="89"/>
    </location>
</feature>
<organism evidence="2">
    <name type="scientific">Cyprideis torosa</name>
    <dbReference type="NCBI Taxonomy" id="163714"/>
    <lineage>
        <taxon>Eukaryota</taxon>
        <taxon>Metazoa</taxon>
        <taxon>Ecdysozoa</taxon>
        <taxon>Arthropoda</taxon>
        <taxon>Crustacea</taxon>
        <taxon>Oligostraca</taxon>
        <taxon>Ostracoda</taxon>
        <taxon>Podocopa</taxon>
        <taxon>Podocopida</taxon>
        <taxon>Cytherocopina</taxon>
        <taxon>Cytheroidea</taxon>
        <taxon>Cytherideidae</taxon>
        <taxon>Cyprideis</taxon>
    </lineage>
</organism>
<feature type="region of interest" description="Disordered" evidence="1">
    <location>
        <begin position="287"/>
        <end position="310"/>
    </location>
</feature>
<evidence type="ECO:0000313" key="2">
    <source>
        <dbReference type="EMBL" id="CAD7231902.1"/>
    </source>
</evidence>
<dbReference type="Pfam" id="PF16027">
    <property type="entry name" value="DUF4786"/>
    <property type="match status" value="1"/>
</dbReference>
<gene>
    <name evidence="2" type="ORF">CTOB1V02_LOCUS9745</name>
</gene>
<accession>A0A7R8WJ69</accession>
<name>A0A7R8WJ69_9CRUS</name>
<proteinExistence type="predicted"/>
<evidence type="ECO:0000256" key="1">
    <source>
        <dbReference type="SAM" id="MobiDB-lite"/>
    </source>
</evidence>
<protein>
    <submittedName>
        <fullName evidence="2">Uncharacterized protein</fullName>
    </submittedName>
</protein>
<feature type="compositionally biased region" description="Acidic residues" evidence="1">
    <location>
        <begin position="65"/>
        <end position="76"/>
    </location>
</feature>
<feature type="compositionally biased region" description="Polar residues" evidence="1">
    <location>
        <begin position="77"/>
        <end position="88"/>
    </location>
</feature>
<dbReference type="EMBL" id="OB664003">
    <property type="protein sequence ID" value="CAD7231902.1"/>
    <property type="molecule type" value="Genomic_DNA"/>
</dbReference>
<dbReference type="InterPro" id="IPR031983">
    <property type="entry name" value="DUF4786"/>
</dbReference>
<dbReference type="AlphaFoldDB" id="A0A7R8WJ69"/>
<sequence>MLVYYDILRVRSGKVWSCLQDHHRVQSFDFDVPSLSLGSLFPEGRFTSSEEERIESRSSQVNDKDDNDLNDLDEDNQASTSDNGSQKSGKLLVHDSPIYYFKIPALPPPPPMFGSSTMFFPPPQMFLTHDSRDRESASSYNSVTSSPPFGPSQSFRLTLPFASNGRPSLIHHWSMPAPSVYNLPTSFISNAKPGGIYTYPRPTANFYQQPSVPPSVLSAEVLQNLLMSQQSASGSGNYVLGAKNLAQSALTNQITRLSKQKYAFNGRPSNIYVYKSKHPPELQPNIFFKKLPPSSSSGSGGLSTARRRWS</sequence>